<dbReference type="RefSeq" id="WP_147375564.1">
    <property type="nucleotide sequence ID" value="NZ_QUAL01000422.1"/>
</dbReference>
<name>A0A418KH82_9ACTN</name>
<organism evidence="1 2">
    <name type="scientific">Jiangella rhizosphaerae</name>
    <dbReference type="NCBI Taxonomy" id="2293569"/>
    <lineage>
        <taxon>Bacteria</taxon>
        <taxon>Bacillati</taxon>
        <taxon>Actinomycetota</taxon>
        <taxon>Actinomycetes</taxon>
        <taxon>Jiangellales</taxon>
        <taxon>Jiangellaceae</taxon>
        <taxon>Jiangella</taxon>
    </lineage>
</organism>
<dbReference type="AlphaFoldDB" id="A0A418KH82"/>
<keyword evidence="2" id="KW-1185">Reference proteome</keyword>
<reference evidence="1 2" key="1">
    <citation type="submission" date="2018-09" db="EMBL/GenBank/DDBJ databases">
        <title>Isolation, diversity and antifungal activity of actinobacteria from wheat.</title>
        <authorList>
            <person name="Han C."/>
        </authorList>
    </citation>
    <scope>NUCLEOTIDE SEQUENCE [LARGE SCALE GENOMIC DNA]</scope>
    <source>
        <strain evidence="1 2">NEAU-YY265</strain>
    </source>
</reference>
<comment type="caution">
    <text evidence="1">The sequence shown here is derived from an EMBL/GenBank/DDBJ whole genome shotgun (WGS) entry which is preliminary data.</text>
</comment>
<dbReference type="Proteomes" id="UP000284057">
    <property type="component" value="Unassembled WGS sequence"/>
</dbReference>
<sequence>MTAIPLGFQPNLDGYVDAALDLQRHVERRTRRRLAEWEGCAAGIASAADSRREADRVRAAALRGLG</sequence>
<dbReference type="EMBL" id="QUAL01000422">
    <property type="protein sequence ID" value="RIQ11456.1"/>
    <property type="molecule type" value="Genomic_DNA"/>
</dbReference>
<gene>
    <name evidence="1" type="ORF">DY240_28715</name>
</gene>
<protein>
    <submittedName>
        <fullName evidence="1">Uncharacterized protein</fullName>
    </submittedName>
</protein>
<proteinExistence type="predicted"/>
<evidence type="ECO:0000313" key="1">
    <source>
        <dbReference type="EMBL" id="RIQ11456.1"/>
    </source>
</evidence>
<evidence type="ECO:0000313" key="2">
    <source>
        <dbReference type="Proteomes" id="UP000284057"/>
    </source>
</evidence>
<feature type="non-terminal residue" evidence="1">
    <location>
        <position position="66"/>
    </location>
</feature>
<accession>A0A418KH82</accession>